<reference evidence="3" key="1">
    <citation type="submission" date="2016-11" db="EMBL/GenBank/DDBJ databases">
        <authorList>
            <person name="Varghese N."/>
            <person name="Submissions S."/>
        </authorList>
    </citation>
    <scope>NUCLEOTIDE SEQUENCE [LARGE SCALE GENOMIC DNA]</scope>
    <source>
        <strain evidence="3">CECT 8089</strain>
    </source>
</reference>
<gene>
    <name evidence="2" type="ORF">SAMN05216288_2091</name>
</gene>
<evidence type="ECO:0000313" key="2">
    <source>
        <dbReference type="EMBL" id="SHL64663.1"/>
    </source>
</evidence>
<proteinExistence type="predicted"/>
<dbReference type="Proteomes" id="UP000184305">
    <property type="component" value="Unassembled WGS sequence"/>
</dbReference>
<evidence type="ECO:0000313" key="3">
    <source>
        <dbReference type="Proteomes" id="UP000184305"/>
    </source>
</evidence>
<keyword evidence="3" id="KW-1185">Reference proteome</keyword>
<protein>
    <submittedName>
        <fullName evidence="2">Uncharacterized protein</fullName>
    </submittedName>
</protein>
<feature type="region of interest" description="Disordered" evidence="1">
    <location>
        <begin position="1"/>
        <end position="20"/>
    </location>
</feature>
<organism evidence="2 3">
    <name type="scientific">Phytopseudomonas punonensis</name>
    <dbReference type="NCBI Taxonomy" id="1220495"/>
    <lineage>
        <taxon>Bacteria</taxon>
        <taxon>Pseudomonadati</taxon>
        <taxon>Pseudomonadota</taxon>
        <taxon>Gammaproteobacteria</taxon>
        <taxon>Pseudomonadales</taxon>
        <taxon>Pseudomonadaceae</taxon>
        <taxon>Phytopseudomonas</taxon>
    </lineage>
</organism>
<sequence length="91" mass="10631">MRSNEQHAANNERTPQARSSGLVAHELPQWLGDWYFAWCWRRKMRRLLRLESAGQVRLGSARERVSNGAQMPLVMIAARQAEWRRKGDRAD</sequence>
<evidence type="ECO:0000256" key="1">
    <source>
        <dbReference type="SAM" id="MobiDB-lite"/>
    </source>
</evidence>
<feature type="compositionally biased region" description="Polar residues" evidence="1">
    <location>
        <begin position="1"/>
        <end position="19"/>
    </location>
</feature>
<dbReference type="AlphaFoldDB" id="A0A1M7CBV8"/>
<dbReference type="EMBL" id="FRBQ01000002">
    <property type="protein sequence ID" value="SHL64663.1"/>
    <property type="molecule type" value="Genomic_DNA"/>
</dbReference>
<name>A0A1M7CBV8_9GAMM</name>
<accession>A0A1M7CBV8</accession>